<proteinExistence type="predicted"/>
<evidence type="ECO:0000256" key="1">
    <source>
        <dbReference type="SAM" id="MobiDB-lite"/>
    </source>
</evidence>
<feature type="region of interest" description="Disordered" evidence="1">
    <location>
        <begin position="35"/>
        <end position="66"/>
    </location>
</feature>
<organism evidence="2 3">
    <name type="scientific">Agromyces bauzanensis</name>
    <dbReference type="NCBI Taxonomy" id="1308924"/>
    <lineage>
        <taxon>Bacteria</taxon>
        <taxon>Bacillati</taxon>
        <taxon>Actinomycetota</taxon>
        <taxon>Actinomycetes</taxon>
        <taxon>Micrococcales</taxon>
        <taxon>Microbacteriaceae</taxon>
        <taxon>Agromyces</taxon>
    </lineage>
</organism>
<sequence>MLPVNAGEPLREAIHHAIEGLRFLFDVRVTSLRSGASAIKPSPGVPTRVSQRERRREATSGAREAR</sequence>
<gene>
    <name evidence="2" type="ORF">GCM10011372_28940</name>
</gene>
<reference evidence="2" key="1">
    <citation type="journal article" date="2014" name="Int. J. Syst. Evol. Microbiol.">
        <title>Complete genome sequence of Corynebacterium casei LMG S-19264T (=DSM 44701T), isolated from a smear-ripened cheese.</title>
        <authorList>
            <consortium name="US DOE Joint Genome Institute (JGI-PGF)"/>
            <person name="Walter F."/>
            <person name="Albersmeier A."/>
            <person name="Kalinowski J."/>
            <person name="Ruckert C."/>
        </authorList>
    </citation>
    <scope>NUCLEOTIDE SEQUENCE</scope>
    <source>
        <strain evidence="2">CGMCC 1.8984</strain>
    </source>
</reference>
<name>A0A917PR39_9MICO</name>
<reference evidence="2" key="2">
    <citation type="submission" date="2020-09" db="EMBL/GenBank/DDBJ databases">
        <authorList>
            <person name="Sun Q."/>
            <person name="Zhou Y."/>
        </authorList>
    </citation>
    <scope>NUCLEOTIDE SEQUENCE</scope>
    <source>
        <strain evidence="2">CGMCC 1.8984</strain>
    </source>
</reference>
<dbReference type="EMBL" id="BMMD01000018">
    <property type="protein sequence ID" value="GGJ88556.1"/>
    <property type="molecule type" value="Genomic_DNA"/>
</dbReference>
<keyword evidence="3" id="KW-1185">Reference proteome</keyword>
<dbReference type="Proteomes" id="UP000636956">
    <property type="component" value="Unassembled WGS sequence"/>
</dbReference>
<evidence type="ECO:0000313" key="2">
    <source>
        <dbReference type="EMBL" id="GGJ88556.1"/>
    </source>
</evidence>
<feature type="compositionally biased region" description="Basic and acidic residues" evidence="1">
    <location>
        <begin position="50"/>
        <end position="66"/>
    </location>
</feature>
<accession>A0A917PR39</accession>
<protein>
    <submittedName>
        <fullName evidence="2">Uncharacterized protein</fullName>
    </submittedName>
</protein>
<dbReference type="AlphaFoldDB" id="A0A917PR39"/>
<comment type="caution">
    <text evidence="2">The sequence shown here is derived from an EMBL/GenBank/DDBJ whole genome shotgun (WGS) entry which is preliminary data.</text>
</comment>
<evidence type="ECO:0000313" key="3">
    <source>
        <dbReference type="Proteomes" id="UP000636956"/>
    </source>
</evidence>